<dbReference type="RefSeq" id="XP_007329436.1">
    <property type="nucleotide sequence ID" value="XM_007329374.1"/>
</dbReference>
<name>K5W0B9_AGABU</name>
<gene>
    <name evidence="1" type="ORF">AGABI1DRAFT_113430</name>
</gene>
<evidence type="ECO:0000313" key="1">
    <source>
        <dbReference type="EMBL" id="EKM80229.1"/>
    </source>
</evidence>
<dbReference type="AlphaFoldDB" id="K5W0B9"/>
<evidence type="ECO:0000313" key="2">
    <source>
        <dbReference type="Proteomes" id="UP000008493"/>
    </source>
</evidence>
<dbReference type="KEGG" id="abp:AGABI1DRAFT113430"/>
<dbReference type="GeneID" id="18823992"/>
<dbReference type="Proteomes" id="UP000008493">
    <property type="component" value="Unassembled WGS sequence"/>
</dbReference>
<dbReference type="PROSITE" id="PS51257">
    <property type="entry name" value="PROKAR_LIPOPROTEIN"/>
    <property type="match status" value="1"/>
</dbReference>
<keyword evidence="2" id="KW-1185">Reference proteome</keyword>
<organism evidence="1 2">
    <name type="scientific">Agaricus bisporus var. burnettii (strain JB137-S8 / ATCC MYA-4627 / FGSC 10392)</name>
    <name type="common">White button mushroom</name>
    <dbReference type="NCBI Taxonomy" id="597362"/>
    <lineage>
        <taxon>Eukaryota</taxon>
        <taxon>Fungi</taxon>
        <taxon>Dikarya</taxon>
        <taxon>Basidiomycota</taxon>
        <taxon>Agaricomycotina</taxon>
        <taxon>Agaricomycetes</taxon>
        <taxon>Agaricomycetidae</taxon>
        <taxon>Agaricales</taxon>
        <taxon>Agaricineae</taxon>
        <taxon>Agaricaceae</taxon>
        <taxon>Agaricus</taxon>
    </lineage>
</organism>
<protein>
    <submittedName>
        <fullName evidence="1">Uncharacterized protein</fullName>
    </submittedName>
</protein>
<sequence>MEDEVGKKGQTLVGQSAFSGCSKVVEEGGDEFLARLASDGCRCGLRSKGGPKDGK</sequence>
<proteinExistence type="predicted"/>
<accession>K5W0B9</accession>
<dbReference type="HOGENOM" id="CLU_3031803_0_0_1"/>
<dbReference type="InParanoid" id="K5W0B9"/>
<reference evidence="2" key="1">
    <citation type="journal article" date="2012" name="Proc. Natl. Acad. Sci. U.S.A.">
        <title>Genome sequence of the button mushroom Agaricus bisporus reveals mechanisms governing adaptation to a humic-rich ecological niche.</title>
        <authorList>
            <person name="Morin E."/>
            <person name="Kohler A."/>
            <person name="Baker A.R."/>
            <person name="Foulongne-Oriol M."/>
            <person name="Lombard V."/>
            <person name="Nagy L.G."/>
            <person name="Ohm R.A."/>
            <person name="Patyshakuliyeva A."/>
            <person name="Brun A."/>
            <person name="Aerts A.L."/>
            <person name="Bailey A.M."/>
            <person name="Billette C."/>
            <person name="Coutinho P.M."/>
            <person name="Deakin G."/>
            <person name="Doddapaneni H."/>
            <person name="Floudas D."/>
            <person name="Grimwood J."/>
            <person name="Hilden K."/>
            <person name="Kuees U."/>
            <person name="LaButti K.M."/>
            <person name="Lapidus A."/>
            <person name="Lindquist E.A."/>
            <person name="Lucas S.M."/>
            <person name="Murat C."/>
            <person name="Riley R.W."/>
            <person name="Salamov A.A."/>
            <person name="Schmutz J."/>
            <person name="Subramanian V."/>
            <person name="Woesten H.A.B."/>
            <person name="Xu J."/>
            <person name="Eastwood D.C."/>
            <person name="Foster G.D."/>
            <person name="Sonnenberg A.S."/>
            <person name="Cullen D."/>
            <person name="de Vries R.P."/>
            <person name="Lundell T."/>
            <person name="Hibbett D.S."/>
            <person name="Henrissat B."/>
            <person name="Burton K.S."/>
            <person name="Kerrigan R.W."/>
            <person name="Challen M.P."/>
            <person name="Grigoriev I.V."/>
            <person name="Martin F."/>
        </authorList>
    </citation>
    <scope>NUCLEOTIDE SEQUENCE [LARGE SCALE GENOMIC DNA]</scope>
    <source>
        <strain evidence="2">JB137-S8 / ATCC MYA-4627 / FGSC 10392</strain>
    </source>
</reference>
<feature type="non-terminal residue" evidence="1">
    <location>
        <position position="1"/>
    </location>
</feature>
<dbReference type="EMBL" id="JH971389">
    <property type="protein sequence ID" value="EKM80229.1"/>
    <property type="molecule type" value="Genomic_DNA"/>
</dbReference>